<sequence length="224" mass="23611">MSLGRGRADSPAVILRADAVRKRFDERTVLAGASLTLSPGDVVFLSGANGSGKTTFARILATLLPPDDGEVLLDDEPVGEHRRAARRAIGFATHQPLLYSGLTPLENLEFFGRLAAVAGAAATASALLERFGLTAFANTPLATFSRGMLQRVVLSRALLGNPRVLILDEPYAGLDTEGVSALNAIIGECRARGAATLLIGHDRDRAAGVTTRAARLDRGRIEAE</sequence>
<dbReference type="GO" id="GO:0005524">
    <property type="term" value="F:ATP binding"/>
    <property type="evidence" value="ECO:0007669"/>
    <property type="project" value="UniProtKB-KW"/>
</dbReference>
<dbReference type="SMART" id="SM00382">
    <property type="entry name" value="AAA"/>
    <property type="match status" value="1"/>
</dbReference>
<dbReference type="EMBL" id="VBOZ01000010">
    <property type="protein sequence ID" value="TMQ65952.1"/>
    <property type="molecule type" value="Genomic_DNA"/>
</dbReference>
<dbReference type="NCBIfam" id="TIGR01189">
    <property type="entry name" value="ccmA"/>
    <property type="match status" value="1"/>
</dbReference>
<protein>
    <submittedName>
        <fullName evidence="6">Heme ABC exporter ATP-binding protein CcmA</fullName>
    </submittedName>
</protein>
<reference evidence="6 7" key="1">
    <citation type="journal article" date="2019" name="Nat. Microbiol.">
        <title>Mediterranean grassland soil C-N compound turnover is dependent on rainfall and depth, and is mediated by genomically divergent microorganisms.</title>
        <authorList>
            <person name="Diamond S."/>
            <person name="Andeer P.F."/>
            <person name="Li Z."/>
            <person name="Crits-Christoph A."/>
            <person name="Burstein D."/>
            <person name="Anantharaman K."/>
            <person name="Lane K.R."/>
            <person name="Thomas B.C."/>
            <person name="Pan C."/>
            <person name="Northen T.R."/>
            <person name="Banfield J.F."/>
        </authorList>
    </citation>
    <scope>NUCLEOTIDE SEQUENCE [LARGE SCALE GENOMIC DNA]</scope>
    <source>
        <strain evidence="6">WS_9</strain>
    </source>
</reference>
<dbReference type="PANTHER" id="PTHR42939">
    <property type="entry name" value="ABC TRANSPORTER ATP-BINDING PROTEIN ALBC-RELATED"/>
    <property type="match status" value="1"/>
</dbReference>
<dbReference type="PROSITE" id="PS50893">
    <property type="entry name" value="ABC_TRANSPORTER_2"/>
    <property type="match status" value="1"/>
</dbReference>
<dbReference type="SUPFAM" id="SSF52540">
    <property type="entry name" value="P-loop containing nucleoside triphosphate hydrolases"/>
    <property type="match status" value="1"/>
</dbReference>
<dbReference type="InterPro" id="IPR003593">
    <property type="entry name" value="AAA+_ATPase"/>
</dbReference>
<evidence type="ECO:0000256" key="1">
    <source>
        <dbReference type="ARBA" id="ARBA00022448"/>
    </source>
</evidence>
<accession>A0A538TQQ1</accession>
<dbReference type="Gene3D" id="3.40.50.300">
    <property type="entry name" value="P-loop containing nucleotide triphosphate hydrolases"/>
    <property type="match status" value="1"/>
</dbReference>
<feature type="domain" description="ABC transporter" evidence="5">
    <location>
        <begin position="15"/>
        <end position="224"/>
    </location>
</feature>
<dbReference type="AlphaFoldDB" id="A0A538TQQ1"/>
<evidence type="ECO:0000313" key="6">
    <source>
        <dbReference type="EMBL" id="TMQ65952.1"/>
    </source>
</evidence>
<evidence type="ECO:0000313" key="7">
    <source>
        <dbReference type="Proteomes" id="UP000317691"/>
    </source>
</evidence>
<gene>
    <name evidence="6" type="primary">ccmA</name>
    <name evidence="6" type="ORF">E6K79_03540</name>
</gene>
<organism evidence="6 7">
    <name type="scientific">Eiseniibacteriota bacterium</name>
    <dbReference type="NCBI Taxonomy" id="2212470"/>
    <lineage>
        <taxon>Bacteria</taxon>
        <taxon>Candidatus Eiseniibacteriota</taxon>
    </lineage>
</organism>
<dbReference type="GO" id="GO:0022857">
    <property type="term" value="F:transmembrane transporter activity"/>
    <property type="evidence" value="ECO:0007669"/>
    <property type="project" value="InterPro"/>
</dbReference>
<keyword evidence="1" id="KW-0813">Transport</keyword>
<dbReference type="Proteomes" id="UP000317691">
    <property type="component" value="Unassembled WGS sequence"/>
</dbReference>
<keyword evidence="4 6" id="KW-0067">ATP-binding</keyword>
<evidence type="ECO:0000256" key="4">
    <source>
        <dbReference type="ARBA" id="ARBA00022840"/>
    </source>
</evidence>
<comment type="caution">
    <text evidence="6">The sequence shown here is derived from an EMBL/GenBank/DDBJ whole genome shotgun (WGS) entry which is preliminary data.</text>
</comment>
<dbReference type="PANTHER" id="PTHR42939:SF1">
    <property type="entry name" value="ABC TRANSPORTER ATP-BINDING PROTEIN ALBC-RELATED"/>
    <property type="match status" value="1"/>
</dbReference>
<evidence type="ECO:0000256" key="3">
    <source>
        <dbReference type="ARBA" id="ARBA00022748"/>
    </source>
</evidence>
<evidence type="ECO:0000256" key="2">
    <source>
        <dbReference type="ARBA" id="ARBA00022741"/>
    </source>
</evidence>
<dbReference type="Pfam" id="PF00005">
    <property type="entry name" value="ABC_tran"/>
    <property type="match status" value="1"/>
</dbReference>
<keyword evidence="2" id="KW-0547">Nucleotide-binding</keyword>
<dbReference type="InterPro" id="IPR051782">
    <property type="entry name" value="ABC_Transporter_VariousFunc"/>
</dbReference>
<proteinExistence type="predicted"/>
<dbReference type="InterPro" id="IPR003439">
    <property type="entry name" value="ABC_transporter-like_ATP-bd"/>
</dbReference>
<dbReference type="GO" id="GO:0016887">
    <property type="term" value="F:ATP hydrolysis activity"/>
    <property type="evidence" value="ECO:0007669"/>
    <property type="project" value="InterPro"/>
</dbReference>
<dbReference type="InterPro" id="IPR027417">
    <property type="entry name" value="P-loop_NTPase"/>
</dbReference>
<dbReference type="CDD" id="cd03230">
    <property type="entry name" value="ABC_DR_subfamily_A"/>
    <property type="match status" value="1"/>
</dbReference>
<name>A0A538TQQ1_UNCEI</name>
<keyword evidence="3" id="KW-0201">Cytochrome c-type biogenesis</keyword>
<evidence type="ECO:0000259" key="5">
    <source>
        <dbReference type="PROSITE" id="PS50893"/>
    </source>
</evidence>
<dbReference type="GO" id="GO:0017004">
    <property type="term" value="P:cytochrome complex assembly"/>
    <property type="evidence" value="ECO:0007669"/>
    <property type="project" value="UniProtKB-KW"/>
</dbReference>
<dbReference type="InterPro" id="IPR005895">
    <property type="entry name" value="ABC_transptr_haem_export_CcmA"/>
</dbReference>